<evidence type="ECO:0000313" key="2">
    <source>
        <dbReference type="Proteomes" id="UP000030686"/>
    </source>
</evidence>
<dbReference type="OrthoDB" id="4348854at2759"/>
<dbReference type="EMBL" id="HG792017">
    <property type="protein sequence ID" value="CDM34720.1"/>
    <property type="molecule type" value="Genomic_DNA"/>
</dbReference>
<name>W6QDZ3_PENRF</name>
<proteinExistence type="predicted"/>
<accession>W6QDZ3</accession>
<sequence>MANTWRLLFLRRHGSWDDDRREGWTAYQHRTAHGAIFAENITRHFGPYWSQIALAQYAYDHHIDTLRHVYVVNIQNLYTWPYVESCLYPRHGLQWHEDDRYQCWEYGTREYQELLGTKLGRGVARLVLSAWPRGTHRIEAIITWTYVGTLQMRFDIGRI</sequence>
<keyword evidence="2" id="KW-1185">Reference proteome</keyword>
<dbReference type="AlphaFoldDB" id="W6QDZ3"/>
<gene>
    <name evidence="1" type="ORF">PROQFM164_S03g001445</name>
</gene>
<reference evidence="1" key="1">
    <citation type="journal article" date="2014" name="Nat. Commun.">
        <title>Multiple recent horizontal transfers of a large genomic region in cheese making fungi.</title>
        <authorList>
            <person name="Cheeseman K."/>
            <person name="Ropars J."/>
            <person name="Renault P."/>
            <person name="Dupont J."/>
            <person name="Gouzy J."/>
            <person name="Branca A."/>
            <person name="Abraham A.L."/>
            <person name="Ceppi M."/>
            <person name="Conseiller E."/>
            <person name="Debuchy R."/>
            <person name="Malagnac F."/>
            <person name="Goarin A."/>
            <person name="Silar P."/>
            <person name="Lacoste S."/>
            <person name="Sallet E."/>
            <person name="Bensimon A."/>
            <person name="Giraud T."/>
            <person name="Brygoo Y."/>
        </authorList>
    </citation>
    <scope>NUCLEOTIDE SEQUENCE [LARGE SCALE GENOMIC DNA]</scope>
    <source>
        <strain evidence="1">FM164</strain>
    </source>
</reference>
<evidence type="ECO:0000313" key="1">
    <source>
        <dbReference type="EMBL" id="CDM34720.1"/>
    </source>
</evidence>
<organism evidence="1 2">
    <name type="scientific">Penicillium roqueforti (strain FM164)</name>
    <dbReference type="NCBI Taxonomy" id="1365484"/>
    <lineage>
        <taxon>Eukaryota</taxon>
        <taxon>Fungi</taxon>
        <taxon>Dikarya</taxon>
        <taxon>Ascomycota</taxon>
        <taxon>Pezizomycotina</taxon>
        <taxon>Eurotiomycetes</taxon>
        <taxon>Eurotiomycetidae</taxon>
        <taxon>Eurotiales</taxon>
        <taxon>Aspergillaceae</taxon>
        <taxon>Penicillium</taxon>
    </lineage>
</organism>
<dbReference type="Proteomes" id="UP000030686">
    <property type="component" value="Unassembled WGS sequence"/>
</dbReference>
<protein>
    <submittedName>
        <fullName evidence="1">Genomic scaffold, ProqFM164S03</fullName>
    </submittedName>
</protein>